<accession>A0A1H0GQ24</accession>
<reference evidence="2" key="1">
    <citation type="submission" date="2016-10" db="EMBL/GenBank/DDBJ databases">
        <authorList>
            <person name="Varghese N."/>
            <person name="Submissions S."/>
        </authorList>
    </citation>
    <scope>NUCLEOTIDE SEQUENCE [LARGE SCALE GENOMIC DNA]</scope>
    <source>
        <strain evidence="2">DSM 19110</strain>
    </source>
</reference>
<evidence type="ECO:0000313" key="2">
    <source>
        <dbReference type="Proteomes" id="UP000183200"/>
    </source>
</evidence>
<gene>
    <name evidence="1" type="ORF">SAMN05421820_111213</name>
</gene>
<dbReference type="AlphaFoldDB" id="A0A1H0GQ24"/>
<dbReference type="Proteomes" id="UP000183200">
    <property type="component" value="Unassembled WGS sequence"/>
</dbReference>
<evidence type="ECO:0000313" key="1">
    <source>
        <dbReference type="EMBL" id="SDO09003.1"/>
    </source>
</evidence>
<dbReference type="SUPFAM" id="SSF53807">
    <property type="entry name" value="Helical backbone' metal receptor"/>
    <property type="match status" value="1"/>
</dbReference>
<proteinExistence type="predicted"/>
<dbReference type="EMBL" id="FNGY01000011">
    <property type="protein sequence ID" value="SDO09003.1"/>
    <property type="molecule type" value="Genomic_DNA"/>
</dbReference>
<name>A0A1H0GQ24_9SPHI</name>
<dbReference type="RefSeq" id="WP_074611967.1">
    <property type="nucleotide sequence ID" value="NZ_FNGY01000011.1"/>
</dbReference>
<dbReference type="STRING" id="430522.BFS30_08535"/>
<dbReference type="OrthoDB" id="794310at2"/>
<sequence>MSFLKAVINKVENEVLSEELQERVDLIQHKIKFMEPVTVACLDTENHVNRDFEGIINDAGGVLQEDVNQARVLIYAEKDASMLEMMGLLPSLLTKEWPAVEYNRVYLLGDQATAAKEPQEFVALLEDIAEMLYPGYFVFGNEGKNWNSFGV</sequence>
<organism evidence="1 2">
    <name type="scientific">Pedobacter steynii</name>
    <dbReference type="NCBI Taxonomy" id="430522"/>
    <lineage>
        <taxon>Bacteria</taxon>
        <taxon>Pseudomonadati</taxon>
        <taxon>Bacteroidota</taxon>
        <taxon>Sphingobacteriia</taxon>
        <taxon>Sphingobacteriales</taxon>
        <taxon>Sphingobacteriaceae</taxon>
        <taxon>Pedobacter</taxon>
    </lineage>
</organism>
<keyword evidence="2" id="KW-1185">Reference proteome</keyword>
<protein>
    <submittedName>
        <fullName evidence="1">Iron complex transport system substrate-binding protein</fullName>
    </submittedName>
</protein>